<dbReference type="Proteomes" id="UP001197378">
    <property type="component" value="Unassembled WGS sequence"/>
</dbReference>
<keyword evidence="6 7" id="KW-0472">Membrane</keyword>
<reference evidence="8" key="1">
    <citation type="journal article" date="2021" name="ISME J.">
        <title>Genomic evolution of the class Acidithiobacillia: deep-branching Proteobacteria living in extreme acidic conditions.</title>
        <authorList>
            <person name="Moya-Beltran A."/>
            <person name="Beard S."/>
            <person name="Rojas-Villalobos C."/>
            <person name="Issotta F."/>
            <person name="Gallardo Y."/>
            <person name="Ulloa R."/>
            <person name="Giaveno A."/>
            <person name="Degli Esposti M."/>
            <person name="Johnson D.B."/>
            <person name="Quatrini R."/>
        </authorList>
    </citation>
    <scope>NUCLEOTIDE SEQUENCE</scope>
    <source>
        <strain evidence="8">VAN18-1</strain>
    </source>
</reference>
<evidence type="ECO:0000313" key="8">
    <source>
        <dbReference type="EMBL" id="MBU2789371.1"/>
    </source>
</evidence>
<dbReference type="Pfam" id="PF01810">
    <property type="entry name" value="LysE"/>
    <property type="match status" value="1"/>
</dbReference>
<proteinExistence type="inferred from homology"/>
<feature type="transmembrane region" description="Helical" evidence="7">
    <location>
        <begin position="153"/>
        <end position="174"/>
    </location>
</feature>
<sequence length="220" mass="24218">MSLHLWLLYVLTVLVISGIPGPNMLLLMTHGAIHGLRRSVATMFGCFSALLLMMLVSVGGLGLFLQSWPRLFTLVRVIGALYLLYLGISAWRQAGRNGSASTEPQGTDAEAEIGRHAPGALYRTGFLVAMSNPKAILFTLALVPQFMRYQDNLQLQFAELILSFAVIEFSWYIVYSAAGARLARWLRGPIAKKRLQQWTGGIFVLLGLALLALAIAELHF</sequence>
<keyword evidence="5 7" id="KW-1133">Transmembrane helix</keyword>
<evidence type="ECO:0000256" key="5">
    <source>
        <dbReference type="ARBA" id="ARBA00022989"/>
    </source>
</evidence>
<feature type="transmembrane region" description="Helical" evidence="7">
    <location>
        <begin position="125"/>
        <end position="147"/>
    </location>
</feature>
<dbReference type="AlphaFoldDB" id="A0AAE2YSI6"/>
<feature type="transmembrane region" description="Helical" evidence="7">
    <location>
        <begin position="195"/>
        <end position="216"/>
    </location>
</feature>
<gene>
    <name evidence="8" type="ORF">HFQ13_14370</name>
</gene>
<keyword evidence="4 7" id="KW-0812">Transmembrane</keyword>
<evidence type="ECO:0000256" key="4">
    <source>
        <dbReference type="ARBA" id="ARBA00022692"/>
    </source>
</evidence>
<dbReference type="GO" id="GO:0042970">
    <property type="term" value="F:homoserine transmembrane transporter activity"/>
    <property type="evidence" value="ECO:0007669"/>
    <property type="project" value="TreeGrafter"/>
</dbReference>
<evidence type="ECO:0000256" key="3">
    <source>
        <dbReference type="ARBA" id="ARBA00022475"/>
    </source>
</evidence>
<feature type="transmembrane region" description="Helical" evidence="7">
    <location>
        <begin position="40"/>
        <end position="65"/>
    </location>
</feature>
<dbReference type="PANTHER" id="PTHR30086:SF14">
    <property type="entry name" value="HOMOSERINE_HOMOSERINE LACTONE EFFLUX PROTEIN"/>
    <property type="match status" value="1"/>
</dbReference>
<feature type="transmembrane region" description="Helical" evidence="7">
    <location>
        <begin position="71"/>
        <end position="91"/>
    </location>
</feature>
<keyword evidence="9" id="KW-1185">Reference proteome</keyword>
<comment type="similarity">
    <text evidence="2">Belongs to the Rht family.</text>
</comment>
<accession>A0AAE2YSI6</accession>
<protein>
    <submittedName>
        <fullName evidence="8">LysE family translocator</fullName>
    </submittedName>
</protein>
<evidence type="ECO:0000256" key="6">
    <source>
        <dbReference type="ARBA" id="ARBA00023136"/>
    </source>
</evidence>
<evidence type="ECO:0000313" key="9">
    <source>
        <dbReference type="Proteomes" id="UP001197378"/>
    </source>
</evidence>
<comment type="caution">
    <text evidence="8">The sequence shown here is derived from an EMBL/GenBank/DDBJ whole genome shotgun (WGS) entry which is preliminary data.</text>
</comment>
<dbReference type="RefSeq" id="WP_215872688.1">
    <property type="nucleotide sequence ID" value="NZ_JAAXYO010000199.1"/>
</dbReference>
<evidence type="ECO:0000256" key="1">
    <source>
        <dbReference type="ARBA" id="ARBA00004651"/>
    </source>
</evidence>
<evidence type="ECO:0000256" key="2">
    <source>
        <dbReference type="ARBA" id="ARBA00007928"/>
    </source>
</evidence>
<dbReference type="GO" id="GO:0005886">
    <property type="term" value="C:plasma membrane"/>
    <property type="evidence" value="ECO:0007669"/>
    <property type="project" value="UniProtKB-SubCell"/>
</dbReference>
<dbReference type="PANTHER" id="PTHR30086">
    <property type="entry name" value="ARGININE EXPORTER PROTEIN ARGO"/>
    <property type="match status" value="1"/>
</dbReference>
<name>A0AAE2YSI6_9PROT</name>
<comment type="subcellular location">
    <subcellularLocation>
        <location evidence="1">Cell membrane</location>
        <topology evidence="1">Multi-pass membrane protein</topology>
    </subcellularLocation>
</comment>
<feature type="transmembrane region" description="Helical" evidence="7">
    <location>
        <begin position="6"/>
        <end position="28"/>
    </location>
</feature>
<dbReference type="InterPro" id="IPR001123">
    <property type="entry name" value="LeuE-type"/>
</dbReference>
<dbReference type="PIRSF" id="PIRSF006324">
    <property type="entry name" value="LeuE"/>
    <property type="match status" value="1"/>
</dbReference>
<keyword evidence="3" id="KW-1003">Cell membrane</keyword>
<dbReference type="EMBL" id="JAAXYO010000199">
    <property type="protein sequence ID" value="MBU2789371.1"/>
    <property type="molecule type" value="Genomic_DNA"/>
</dbReference>
<organism evidence="8 9">
    <name type="scientific">Igneacidithiobacillus copahuensis</name>
    <dbReference type="NCBI Taxonomy" id="2724909"/>
    <lineage>
        <taxon>Bacteria</taxon>
        <taxon>Pseudomonadati</taxon>
        <taxon>Pseudomonadota</taxon>
        <taxon>Acidithiobacillia</taxon>
        <taxon>Acidithiobacillales</taxon>
        <taxon>Acidithiobacillaceae</taxon>
        <taxon>Igneacidithiobacillus</taxon>
    </lineage>
</organism>
<evidence type="ECO:0000256" key="7">
    <source>
        <dbReference type="SAM" id="Phobius"/>
    </source>
</evidence>